<dbReference type="InterPro" id="IPR018957">
    <property type="entry name" value="Znf_C3HC4_RING-type"/>
</dbReference>
<feature type="coiled-coil region" evidence="16">
    <location>
        <begin position="305"/>
        <end position="434"/>
    </location>
</feature>
<comment type="subcellular location">
    <subcellularLocation>
        <location evidence="2 15">Nucleus</location>
    </subcellularLocation>
</comment>
<feature type="region of interest" description="Disordered" evidence="17">
    <location>
        <begin position="1"/>
        <end position="53"/>
    </location>
</feature>
<dbReference type="PANTHER" id="PTHR23163">
    <property type="entry name" value="RING FINGER PROTEIN-RELATED"/>
    <property type="match status" value="1"/>
</dbReference>
<evidence type="ECO:0000256" key="13">
    <source>
        <dbReference type="ARBA" id="ARBA00059679"/>
    </source>
</evidence>
<dbReference type="EMBL" id="LN483326">
    <property type="protein sequence ID" value="CDZ98285.1"/>
    <property type="molecule type" value="Genomic_DNA"/>
</dbReference>
<evidence type="ECO:0000256" key="3">
    <source>
        <dbReference type="ARBA" id="ARBA00004906"/>
    </source>
</evidence>
<feature type="coiled-coil region" evidence="16">
    <location>
        <begin position="744"/>
        <end position="778"/>
    </location>
</feature>
<accession>A0A0F7SIT1</accession>
<evidence type="ECO:0000256" key="7">
    <source>
        <dbReference type="ARBA" id="ARBA00022771"/>
    </source>
</evidence>
<feature type="coiled-coil region" evidence="16">
    <location>
        <begin position="494"/>
        <end position="551"/>
    </location>
</feature>
<dbReference type="AlphaFoldDB" id="A0A0F7SIT1"/>
<dbReference type="GO" id="GO:0033503">
    <property type="term" value="C:HULC complex"/>
    <property type="evidence" value="ECO:0007669"/>
    <property type="project" value="TreeGrafter"/>
</dbReference>
<dbReference type="UniPathway" id="UPA00143"/>
<evidence type="ECO:0000256" key="5">
    <source>
        <dbReference type="ARBA" id="ARBA00022679"/>
    </source>
</evidence>
<dbReference type="PROSITE" id="PS50089">
    <property type="entry name" value="ZF_RING_2"/>
    <property type="match status" value="1"/>
</dbReference>
<keyword evidence="11 15" id="KW-0175">Coiled coil</keyword>
<evidence type="ECO:0000256" key="1">
    <source>
        <dbReference type="ARBA" id="ARBA00000900"/>
    </source>
</evidence>
<keyword evidence="6 15" id="KW-0479">Metal-binding</keyword>
<evidence type="ECO:0000256" key="11">
    <source>
        <dbReference type="ARBA" id="ARBA00023054"/>
    </source>
</evidence>
<organism evidence="19">
    <name type="scientific">Phaffia rhodozyma</name>
    <name type="common">Yeast</name>
    <name type="synonym">Xanthophyllomyces dendrorhous</name>
    <dbReference type="NCBI Taxonomy" id="264483"/>
    <lineage>
        <taxon>Eukaryota</taxon>
        <taxon>Fungi</taxon>
        <taxon>Dikarya</taxon>
        <taxon>Basidiomycota</taxon>
        <taxon>Agaricomycotina</taxon>
        <taxon>Tremellomycetes</taxon>
        <taxon>Cystofilobasidiales</taxon>
        <taxon>Mrakiaceae</taxon>
        <taxon>Phaffia</taxon>
    </lineage>
</organism>
<dbReference type="PANTHER" id="PTHR23163:SF0">
    <property type="entry name" value="E3 UBIQUITIN-PROTEIN LIGASE BRE1"/>
    <property type="match status" value="1"/>
</dbReference>
<dbReference type="PROSITE" id="PS00518">
    <property type="entry name" value="ZF_RING_1"/>
    <property type="match status" value="1"/>
</dbReference>
<dbReference type="GO" id="GO:0005634">
    <property type="term" value="C:nucleus"/>
    <property type="evidence" value="ECO:0007669"/>
    <property type="project" value="UniProtKB-SubCell"/>
</dbReference>
<evidence type="ECO:0000256" key="14">
    <source>
        <dbReference type="PROSITE-ProRule" id="PRU00175"/>
    </source>
</evidence>
<feature type="coiled-coil region" evidence="16">
    <location>
        <begin position="650"/>
        <end position="715"/>
    </location>
</feature>
<protein>
    <recommendedName>
        <fullName evidence="15">E3 ubiquitin protein ligase</fullName>
        <ecNumber evidence="15">2.3.2.27</ecNumber>
    </recommendedName>
</protein>
<dbReference type="GO" id="GO:0006325">
    <property type="term" value="P:chromatin organization"/>
    <property type="evidence" value="ECO:0007669"/>
    <property type="project" value="UniProtKB-KW"/>
</dbReference>
<comment type="similarity">
    <text evidence="4 15">Belongs to the BRE1 family.</text>
</comment>
<evidence type="ECO:0000256" key="17">
    <source>
        <dbReference type="SAM" id="MobiDB-lite"/>
    </source>
</evidence>
<evidence type="ECO:0000256" key="2">
    <source>
        <dbReference type="ARBA" id="ARBA00004123"/>
    </source>
</evidence>
<dbReference type="EC" id="2.3.2.27" evidence="15"/>
<dbReference type="Gene3D" id="3.30.40.10">
    <property type="entry name" value="Zinc/RING finger domain, C3HC4 (zinc finger)"/>
    <property type="match status" value="1"/>
</dbReference>
<dbReference type="Pfam" id="PF08647">
    <property type="entry name" value="BRE1"/>
    <property type="match status" value="1"/>
</dbReference>
<comment type="catalytic activity">
    <reaction evidence="1 15">
        <text>S-ubiquitinyl-[E2 ubiquitin-conjugating enzyme]-L-cysteine + [acceptor protein]-L-lysine = [E2 ubiquitin-conjugating enzyme]-L-cysteine + N(6)-ubiquitinyl-[acceptor protein]-L-lysine.</text>
        <dbReference type="EC" id="2.3.2.27"/>
    </reaction>
</comment>
<proteinExistence type="inferred from homology"/>
<keyword evidence="19" id="KW-0436">Ligase</keyword>
<dbReference type="InterPro" id="IPR001841">
    <property type="entry name" value="Znf_RING"/>
</dbReference>
<dbReference type="Pfam" id="PF00097">
    <property type="entry name" value="zf-C3HC4"/>
    <property type="match status" value="1"/>
</dbReference>
<evidence type="ECO:0000256" key="4">
    <source>
        <dbReference type="ARBA" id="ARBA00005555"/>
    </source>
</evidence>
<dbReference type="InterPro" id="IPR013083">
    <property type="entry name" value="Znf_RING/FYVE/PHD"/>
</dbReference>
<dbReference type="GO" id="GO:0016567">
    <property type="term" value="P:protein ubiquitination"/>
    <property type="evidence" value="ECO:0007669"/>
    <property type="project" value="UniProtKB-UniRule"/>
</dbReference>
<feature type="domain" description="RING-type" evidence="18">
    <location>
        <begin position="801"/>
        <end position="840"/>
    </location>
</feature>
<keyword evidence="10 15" id="KW-0156">Chromatin regulator</keyword>
<dbReference type="InterPro" id="IPR013956">
    <property type="entry name" value="E3_ubiquit_lig_Bre1"/>
</dbReference>
<sequence>MDRKRSYSEVNSGTSSEDRKKRTAPGGPDIKASRMKNARPSVEDEEDEDADSLTPIIETFRKEAIYRQMLEYKRAHNRSLARVGELEKRKHALEAGLEGVEVCWSVLLESIRGLIGSKDLPDVPPITSSHYPRDESDLPELSAAVDKRSQSTKDLLIKFVELAERGARASSDEIRQRSKADEKNSATLRSSIKLLQSQLDLAKEYQEKTLADLLKAEKKYDRLRCQSVNGQQPPQPEVNTTAVVPSTQSESNSDVHMNDSAAVASPGIVNGSDGKMEGTPVGSTASTPAHPALGGGSEAEDRFLAESRLKEVNRLRDDRRRLEIQVDILRSEAEHPSESVIAGSGLFKQLLVQVATFKTEAAEAKNLFEKLTTEADALRDNRKTFEDTALDASSAEVDLLRNQLGKRESDLARLRNQRDECQAELHEKKTLENTRFRYTEEVMNLVNTKQERILTLVSEVGRLKLKLAANAGSEEIFQFLLQHLEEESIEASYVKDLETKFLTTENKMNALSQQLVQIGSKPDLKTLLASESKARQDLAEAERRLEAFEKVLGPDPSVGKDIKLLTIRLEEKAKELKMFDLKAKENEAAMDALYSEVERLSKAWEEAEALAASKMLNLKDIEDRLFKVSTEKAKADNKYFAAMRAKEAVESEKKMTLRNLEKQAKVLEKLTESENGLSAMLASREKEATMLRTNVKAFQERVNKLQGEVAESKALLESEKGRSAELNKALTTRITIAEKERASHMSTGEELARLKREIERKEAALEKSEKALGKAKSVVSSGGLDSSLQEERNNLYSILRCSTCQLRMRSHCLTKCMHTFCKDCVDARIQTRQRKCPACNLPFAVSDVQQVYFQ</sequence>
<evidence type="ECO:0000313" key="19">
    <source>
        <dbReference type="EMBL" id="CDZ98285.1"/>
    </source>
</evidence>
<comment type="function">
    <text evidence="13">E3 ubiquitin-protein ligase that mediates monoubiquitination of histone H2B to form H2BK123ub1. H2BK123ub1 gives a specific tag for epigenetic transcriptional activation and is also a prerequisite for H3K4me and H3K79me formation.</text>
</comment>
<evidence type="ECO:0000259" key="18">
    <source>
        <dbReference type="PROSITE" id="PS50089"/>
    </source>
</evidence>
<evidence type="ECO:0000256" key="16">
    <source>
        <dbReference type="SAM" id="Coils"/>
    </source>
</evidence>
<reference evidence="19" key="1">
    <citation type="submission" date="2014-08" db="EMBL/GenBank/DDBJ databases">
        <authorList>
            <person name="Sharma Rahul"/>
            <person name="Thines Marco"/>
        </authorList>
    </citation>
    <scope>NUCLEOTIDE SEQUENCE</scope>
</reference>
<keyword evidence="9 15" id="KW-0862">Zinc</keyword>
<dbReference type="GO" id="GO:0016874">
    <property type="term" value="F:ligase activity"/>
    <property type="evidence" value="ECO:0007669"/>
    <property type="project" value="UniProtKB-KW"/>
</dbReference>
<feature type="region of interest" description="Disordered" evidence="17">
    <location>
        <begin position="267"/>
        <end position="300"/>
    </location>
</feature>
<name>A0A0F7SIT1_PHARH</name>
<evidence type="ECO:0000256" key="12">
    <source>
        <dbReference type="ARBA" id="ARBA00023242"/>
    </source>
</evidence>
<keyword evidence="8 15" id="KW-0833">Ubl conjugation pathway</keyword>
<keyword evidence="12 15" id="KW-0539">Nucleus</keyword>
<evidence type="ECO:0000256" key="9">
    <source>
        <dbReference type="ARBA" id="ARBA00022833"/>
    </source>
</evidence>
<dbReference type="InterPro" id="IPR017907">
    <property type="entry name" value="Znf_RING_CS"/>
</dbReference>
<evidence type="ECO:0000256" key="8">
    <source>
        <dbReference type="ARBA" id="ARBA00022786"/>
    </source>
</evidence>
<evidence type="ECO:0000256" key="15">
    <source>
        <dbReference type="RuleBase" id="RU365038"/>
    </source>
</evidence>
<evidence type="ECO:0000256" key="10">
    <source>
        <dbReference type="ARBA" id="ARBA00022853"/>
    </source>
</evidence>
<keyword evidence="5 15" id="KW-0808">Transferase</keyword>
<dbReference type="GO" id="GO:0061630">
    <property type="term" value="F:ubiquitin protein ligase activity"/>
    <property type="evidence" value="ECO:0007669"/>
    <property type="project" value="UniProtKB-EC"/>
</dbReference>
<keyword evidence="7 14" id="KW-0863">Zinc-finger</keyword>
<dbReference type="CDD" id="cd16499">
    <property type="entry name" value="RING-HC_Bre1-like"/>
    <property type="match status" value="1"/>
</dbReference>
<evidence type="ECO:0000256" key="6">
    <source>
        <dbReference type="ARBA" id="ARBA00022723"/>
    </source>
</evidence>
<dbReference type="GO" id="GO:0008270">
    <property type="term" value="F:zinc ion binding"/>
    <property type="evidence" value="ECO:0007669"/>
    <property type="project" value="UniProtKB-KW"/>
</dbReference>
<dbReference type="Pfam" id="PF26095">
    <property type="entry name" value="CC_Bre1"/>
    <property type="match status" value="1"/>
</dbReference>
<dbReference type="SUPFAM" id="SSF57850">
    <property type="entry name" value="RING/U-box"/>
    <property type="match status" value="1"/>
</dbReference>
<comment type="pathway">
    <text evidence="3 15">Protein modification; protein ubiquitination.</text>
</comment>
<dbReference type="InterPro" id="IPR058643">
    <property type="entry name" value="BRE1-like_CC"/>
</dbReference>